<dbReference type="InterPro" id="IPR001252">
    <property type="entry name" value="Malate_DH_AS"/>
</dbReference>
<evidence type="ECO:0000256" key="8">
    <source>
        <dbReference type="ARBA" id="ARBA00023027"/>
    </source>
</evidence>
<keyword evidence="8" id="KW-0520">NAD</keyword>
<evidence type="ECO:0000259" key="10">
    <source>
        <dbReference type="Pfam" id="PF02866"/>
    </source>
</evidence>
<comment type="similarity">
    <text evidence="2">Belongs to the LDH/MDH superfamily. MDH type 1 family.</text>
</comment>
<dbReference type="InterPro" id="IPR015955">
    <property type="entry name" value="Lactate_DH/Glyco_Ohase_4_C"/>
</dbReference>
<dbReference type="EC" id="1.1.1.37" evidence="4"/>
<evidence type="ECO:0000256" key="6">
    <source>
        <dbReference type="ARBA" id="ARBA00022532"/>
    </source>
</evidence>
<evidence type="ECO:0000313" key="12">
    <source>
        <dbReference type="Proteomes" id="UP000254405"/>
    </source>
</evidence>
<comment type="function">
    <text evidence="1">Catalyzes the reversible oxidation of malate to oxaloacetate.</text>
</comment>
<dbReference type="GO" id="GO:0005737">
    <property type="term" value="C:cytoplasm"/>
    <property type="evidence" value="ECO:0007669"/>
    <property type="project" value="TreeGrafter"/>
</dbReference>
<evidence type="ECO:0000256" key="3">
    <source>
        <dbReference type="ARBA" id="ARBA00011738"/>
    </source>
</evidence>
<dbReference type="GO" id="GO:0030060">
    <property type="term" value="F:L-malate dehydrogenase (NAD+) activity"/>
    <property type="evidence" value="ECO:0007669"/>
    <property type="project" value="UniProtKB-EC"/>
</dbReference>
<sequence length="182" mass="19274">MLKKAGVYDKNKLFGVTTLDIIRSNTFVAELKGKQPGEVEVPVIGGHSGVTILPLLSQVPGVSFTEQEVADLTKRIQNAGTEVVEAKAGGGSATLSMGQAAARFGLSLVRALQGEQGVVECAYVEGDGQYARFFSQPLLLGKNGVEERKSIGTLSAFEQSALEGMLDTLKKDIALGEEFVNK</sequence>
<evidence type="ECO:0000256" key="4">
    <source>
        <dbReference type="ARBA" id="ARBA00012995"/>
    </source>
</evidence>
<comment type="catalytic activity">
    <reaction evidence="9">
        <text>(S)-malate + NAD(+) = oxaloacetate + NADH + H(+)</text>
        <dbReference type="Rhea" id="RHEA:21432"/>
        <dbReference type="ChEBI" id="CHEBI:15378"/>
        <dbReference type="ChEBI" id="CHEBI:15589"/>
        <dbReference type="ChEBI" id="CHEBI:16452"/>
        <dbReference type="ChEBI" id="CHEBI:57540"/>
        <dbReference type="ChEBI" id="CHEBI:57945"/>
        <dbReference type="EC" id="1.1.1.37"/>
    </reaction>
</comment>
<dbReference type="FunFam" id="3.90.110.10:FF:000001">
    <property type="entry name" value="Malate dehydrogenase"/>
    <property type="match status" value="1"/>
</dbReference>
<evidence type="ECO:0000256" key="7">
    <source>
        <dbReference type="ARBA" id="ARBA00023002"/>
    </source>
</evidence>
<keyword evidence="7 11" id="KW-0560">Oxidoreductase</keyword>
<dbReference type="PROSITE" id="PS00068">
    <property type="entry name" value="MDH"/>
    <property type="match status" value="1"/>
</dbReference>
<gene>
    <name evidence="11" type="primary">mdh_2</name>
    <name evidence="11" type="ORF">NCTC8985_05077</name>
</gene>
<organism evidence="11 12">
    <name type="scientific">Escherichia coli</name>
    <dbReference type="NCBI Taxonomy" id="562"/>
    <lineage>
        <taxon>Bacteria</taxon>
        <taxon>Pseudomonadati</taxon>
        <taxon>Pseudomonadota</taxon>
        <taxon>Gammaproteobacteria</taxon>
        <taxon>Enterobacterales</taxon>
        <taxon>Enterobacteriaceae</taxon>
        <taxon>Escherichia</taxon>
    </lineage>
</organism>
<dbReference type="GO" id="GO:0006108">
    <property type="term" value="P:malate metabolic process"/>
    <property type="evidence" value="ECO:0007669"/>
    <property type="project" value="InterPro"/>
</dbReference>
<protein>
    <recommendedName>
        <fullName evidence="5">Malate dehydrogenase</fullName>
        <ecNumber evidence="4">1.1.1.37</ecNumber>
    </recommendedName>
</protein>
<dbReference type="GO" id="GO:0006099">
    <property type="term" value="P:tricarboxylic acid cycle"/>
    <property type="evidence" value="ECO:0007669"/>
    <property type="project" value="UniProtKB-KW"/>
</dbReference>
<evidence type="ECO:0000256" key="2">
    <source>
        <dbReference type="ARBA" id="ARBA00008824"/>
    </source>
</evidence>
<reference evidence="11 12" key="1">
    <citation type="submission" date="2018-06" db="EMBL/GenBank/DDBJ databases">
        <authorList>
            <consortium name="Pathogen Informatics"/>
            <person name="Doyle S."/>
        </authorList>
    </citation>
    <scope>NUCLEOTIDE SEQUENCE [LARGE SCALE GENOMIC DNA]</scope>
    <source>
        <strain evidence="11 12">NCTC8985</strain>
    </source>
</reference>
<dbReference type="InterPro" id="IPR022383">
    <property type="entry name" value="Lactate/malate_DH_C"/>
</dbReference>
<evidence type="ECO:0000256" key="9">
    <source>
        <dbReference type="ARBA" id="ARBA00048313"/>
    </source>
</evidence>
<evidence type="ECO:0000313" key="11">
    <source>
        <dbReference type="EMBL" id="STI79678.1"/>
    </source>
</evidence>
<dbReference type="Proteomes" id="UP000254405">
    <property type="component" value="Unassembled WGS sequence"/>
</dbReference>
<name>A0A376TS32_ECOLX</name>
<dbReference type="Gene3D" id="3.90.110.10">
    <property type="entry name" value="Lactate dehydrogenase/glycoside hydrolase, family 4, C-terminal"/>
    <property type="match status" value="1"/>
</dbReference>
<dbReference type="AlphaFoldDB" id="A0A376TS32"/>
<feature type="domain" description="Lactate/malate dehydrogenase C-terminal" evidence="10">
    <location>
        <begin position="17"/>
        <end position="180"/>
    </location>
</feature>
<comment type="subunit">
    <text evidence="3">Homodimer.</text>
</comment>
<proteinExistence type="inferred from homology"/>
<dbReference type="PANTHER" id="PTHR11540">
    <property type="entry name" value="MALATE AND LACTATE DEHYDROGENASE"/>
    <property type="match status" value="1"/>
</dbReference>
<accession>A0A376TS32</accession>
<dbReference type="SUPFAM" id="SSF56327">
    <property type="entry name" value="LDH C-terminal domain-like"/>
    <property type="match status" value="1"/>
</dbReference>
<evidence type="ECO:0000256" key="1">
    <source>
        <dbReference type="ARBA" id="ARBA00003966"/>
    </source>
</evidence>
<dbReference type="PANTHER" id="PTHR11540:SF16">
    <property type="entry name" value="MALATE DEHYDROGENASE, MITOCHONDRIAL"/>
    <property type="match status" value="1"/>
</dbReference>
<evidence type="ECO:0000256" key="5">
    <source>
        <dbReference type="ARBA" id="ARBA00020382"/>
    </source>
</evidence>
<dbReference type="Pfam" id="PF02866">
    <property type="entry name" value="Ldh_1_C"/>
    <property type="match status" value="1"/>
</dbReference>
<dbReference type="EMBL" id="UGCO01000001">
    <property type="protein sequence ID" value="STI79678.1"/>
    <property type="molecule type" value="Genomic_DNA"/>
</dbReference>
<keyword evidence="6" id="KW-0816">Tricarboxylic acid cycle</keyword>